<reference evidence="1" key="4">
    <citation type="submission" date="2025-09" db="UniProtKB">
        <authorList>
            <consortium name="Ensembl"/>
        </authorList>
    </citation>
    <scope>IDENTIFICATION</scope>
</reference>
<accession>H2XS51</accession>
<dbReference type="AlphaFoldDB" id="H2XS51"/>
<organism evidence="1 2">
    <name type="scientific">Ciona intestinalis</name>
    <name type="common">Transparent sea squirt</name>
    <name type="synonym">Ascidia intestinalis</name>
    <dbReference type="NCBI Taxonomy" id="7719"/>
    <lineage>
        <taxon>Eukaryota</taxon>
        <taxon>Metazoa</taxon>
        <taxon>Chordata</taxon>
        <taxon>Tunicata</taxon>
        <taxon>Ascidiacea</taxon>
        <taxon>Phlebobranchia</taxon>
        <taxon>Cionidae</taxon>
        <taxon>Ciona</taxon>
    </lineage>
</organism>
<dbReference type="Ensembl" id="ENSCINT00000031420.1">
    <property type="protein sequence ID" value="ENSCINP00000032485.1"/>
    <property type="gene ID" value="ENSCING00000023283.1"/>
</dbReference>
<reference evidence="2" key="1">
    <citation type="journal article" date="2002" name="Science">
        <title>The draft genome of Ciona intestinalis: insights into chordate and vertebrate origins.</title>
        <authorList>
            <person name="Dehal P."/>
            <person name="Satou Y."/>
            <person name="Campbell R.K."/>
            <person name="Chapman J."/>
            <person name="Degnan B."/>
            <person name="De Tomaso A."/>
            <person name="Davidson B."/>
            <person name="Di Gregorio A."/>
            <person name="Gelpke M."/>
            <person name="Goodstein D.M."/>
            <person name="Harafuji N."/>
            <person name="Hastings K.E."/>
            <person name="Ho I."/>
            <person name="Hotta K."/>
            <person name="Huang W."/>
            <person name="Kawashima T."/>
            <person name="Lemaire P."/>
            <person name="Martinez D."/>
            <person name="Meinertzhagen I.A."/>
            <person name="Necula S."/>
            <person name="Nonaka M."/>
            <person name="Putnam N."/>
            <person name="Rash S."/>
            <person name="Saiga H."/>
            <person name="Satake M."/>
            <person name="Terry A."/>
            <person name="Yamada L."/>
            <person name="Wang H.G."/>
            <person name="Awazu S."/>
            <person name="Azumi K."/>
            <person name="Boore J."/>
            <person name="Branno M."/>
            <person name="Chin-Bow S."/>
            <person name="DeSantis R."/>
            <person name="Doyle S."/>
            <person name="Francino P."/>
            <person name="Keys D.N."/>
            <person name="Haga S."/>
            <person name="Hayashi H."/>
            <person name="Hino K."/>
            <person name="Imai K.S."/>
            <person name="Inaba K."/>
            <person name="Kano S."/>
            <person name="Kobayashi K."/>
            <person name="Kobayashi M."/>
            <person name="Lee B.I."/>
            <person name="Makabe K.W."/>
            <person name="Manohar C."/>
            <person name="Matassi G."/>
            <person name="Medina M."/>
            <person name="Mochizuki Y."/>
            <person name="Mount S."/>
            <person name="Morishita T."/>
            <person name="Miura S."/>
            <person name="Nakayama A."/>
            <person name="Nishizaka S."/>
            <person name="Nomoto H."/>
            <person name="Ohta F."/>
            <person name="Oishi K."/>
            <person name="Rigoutsos I."/>
            <person name="Sano M."/>
            <person name="Sasaki A."/>
            <person name="Sasakura Y."/>
            <person name="Shoguchi E."/>
            <person name="Shin-i T."/>
            <person name="Spagnuolo A."/>
            <person name="Stainier D."/>
            <person name="Suzuki M.M."/>
            <person name="Tassy O."/>
            <person name="Takatori N."/>
            <person name="Tokuoka M."/>
            <person name="Yagi K."/>
            <person name="Yoshizaki F."/>
            <person name="Wada S."/>
            <person name="Zhang C."/>
            <person name="Hyatt P.D."/>
            <person name="Larimer F."/>
            <person name="Detter C."/>
            <person name="Doggett N."/>
            <person name="Glavina T."/>
            <person name="Hawkins T."/>
            <person name="Richardson P."/>
            <person name="Lucas S."/>
            <person name="Kohara Y."/>
            <person name="Levine M."/>
            <person name="Satoh N."/>
            <person name="Rokhsar D.S."/>
        </authorList>
    </citation>
    <scope>NUCLEOTIDE SEQUENCE [LARGE SCALE GENOMIC DNA]</scope>
</reference>
<dbReference type="InParanoid" id="H2XS51"/>
<evidence type="ECO:0000313" key="2">
    <source>
        <dbReference type="Proteomes" id="UP000008144"/>
    </source>
</evidence>
<dbReference type="Proteomes" id="UP000008144">
    <property type="component" value="Chromosome 1"/>
</dbReference>
<reference evidence="1" key="2">
    <citation type="journal article" date="2008" name="Genome Biol.">
        <title>Improved genome assembly and evidence-based global gene model set for the chordate Ciona intestinalis: new insight into intron and operon populations.</title>
        <authorList>
            <person name="Satou Y."/>
            <person name="Mineta K."/>
            <person name="Ogasawara M."/>
            <person name="Sasakura Y."/>
            <person name="Shoguchi E."/>
            <person name="Ueno K."/>
            <person name="Yamada L."/>
            <person name="Matsumoto J."/>
            <person name="Wasserscheid J."/>
            <person name="Dewar K."/>
            <person name="Wiley G.B."/>
            <person name="Macmil S.L."/>
            <person name="Roe B.A."/>
            <person name="Zeller R.W."/>
            <person name="Hastings K.E."/>
            <person name="Lemaire P."/>
            <person name="Lindquist E."/>
            <person name="Endo T."/>
            <person name="Hotta K."/>
            <person name="Inaba K."/>
        </authorList>
    </citation>
    <scope>NUCLEOTIDE SEQUENCE [LARGE SCALE GENOMIC DNA]</scope>
    <source>
        <strain evidence="1">wild type</strain>
    </source>
</reference>
<evidence type="ECO:0000313" key="1">
    <source>
        <dbReference type="Ensembl" id="ENSCINP00000032485.1"/>
    </source>
</evidence>
<name>H2XS51_CIOIN</name>
<dbReference type="EMBL" id="EAAA01000330">
    <property type="status" value="NOT_ANNOTATED_CDS"/>
    <property type="molecule type" value="Genomic_DNA"/>
</dbReference>
<dbReference type="HOGENOM" id="CLU_3159676_0_0_1"/>
<sequence length="48" mass="5637">MLSTFKTLLSILSFQSHDFAQPPLLYKAFETDVPEQLRYQPYILGIFK</sequence>
<protein>
    <submittedName>
        <fullName evidence="1">Uncharacterized protein</fullName>
    </submittedName>
</protein>
<reference evidence="1" key="3">
    <citation type="submission" date="2025-08" db="UniProtKB">
        <authorList>
            <consortium name="Ensembl"/>
        </authorList>
    </citation>
    <scope>IDENTIFICATION</scope>
</reference>
<proteinExistence type="predicted"/>
<keyword evidence="2" id="KW-1185">Reference proteome</keyword>